<comment type="caution">
    <text evidence="1">The sequence shown here is derived from an EMBL/GenBank/DDBJ whole genome shotgun (WGS) entry which is preliminary data.</text>
</comment>
<proteinExistence type="predicted"/>
<dbReference type="AlphaFoldDB" id="A0AAV5MNQ4"/>
<gene>
    <name evidence="1" type="ORF">SLEP1_g58123</name>
</gene>
<keyword evidence="2" id="KW-1185">Reference proteome</keyword>
<evidence type="ECO:0000313" key="2">
    <source>
        <dbReference type="Proteomes" id="UP001054252"/>
    </source>
</evidence>
<dbReference type="EMBL" id="BPVZ01000502">
    <property type="protein sequence ID" value="GKV51470.1"/>
    <property type="molecule type" value="Genomic_DNA"/>
</dbReference>
<dbReference type="Proteomes" id="UP001054252">
    <property type="component" value="Unassembled WGS sequence"/>
</dbReference>
<reference evidence="1 2" key="1">
    <citation type="journal article" date="2021" name="Commun. Biol.">
        <title>The genome of Shorea leprosula (Dipterocarpaceae) highlights the ecological relevance of drought in aseasonal tropical rainforests.</title>
        <authorList>
            <person name="Ng K.K.S."/>
            <person name="Kobayashi M.J."/>
            <person name="Fawcett J.A."/>
            <person name="Hatakeyama M."/>
            <person name="Paape T."/>
            <person name="Ng C.H."/>
            <person name="Ang C.C."/>
            <person name="Tnah L.H."/>
            <person name="Lee C.T."/>
            <person name="Nishiyama T."/>
            <person name="Sese J."/>
            <person name="O'Brien M.J."/>
            <person name="Copetti D."/>
            <person name="Mohd Noor M.I."/>
            <person name="Ong R.C."/>
            <person name="Putra M."/>
            <person name="Sireger I.Z."/>
            <person name="Indrioko S."/>
            <person name="Kosugi Y."/>
            <person name="Izuno A."/>
            <person name="Isagi Y."/>
            <person name="Lee S.L."/>
            <person name="Shimizu K.K."/>
        </authorList>
    </citation>
    <scope>NUCLEOTIDE SEQUENCE [LARGE SCALE GENOMIC DNA]</scope>
    <source>
        <strain evidence="1">214</strain>
    </source>
</reference>
<evidence type="ECO:0000313" key="1">
    <source>
        <dbReference type="EMBL" id="GKV51470.1"/>
    </source>
</evidence>
<organism evidence="1 2">
    <name type="scientific">Rubroshorea leprosula</name>
    <dbReference type="NCBI Taxonomy" id="152421"/>
    <lineage>
        <taxon>Eukaryota</taxon>
        <taxon>Viridiplantae</taxon>
        <taxon>Streptophyta</taxon>
        <taxon>Embryophyta</taxon>
        <taxon>Tracheophyta</taxon>
        <taxon>Spermatophyta</taxon>
        <taxon>Magnoliopsida</taxon>
        <taxon>eudicotyledons</taxon>
        <taxon>Gunneridae</taxon>
        <taxon>Pentapetalae</taxon>
        <taxon>rosids</taxon>
        <taxon>malvids</taxon>
        <taxon>Malvales</taxon>
        <taxon>Dipterocarpaceae</taxon>
        <taxon>Rubroshorea</taxon>
    </lineage>
</organism>
<protein>
    <submittedName>
        <fullName evidence="1">Uncharacterized protein</fullName>
    </submittedName>
</protein>
<name>A0AAV5MNQ4_9ROSI</name>
<sequence>MPIGPIKLTIKNIFQHGILGGVVSLHIIGGSHKT</sequence>
<accession>A0AAV5MNQ4</accession>